<dbReference type="EMBL" id="FNNO01000013">
    <property type="protein sequence ID" value="SDX33062.1"/>
    <property type="molecule type" value="Genomic_DNA"/>
</dbReference>
<dbReference type="AlphaFoldDB" id="A0A8X8IHQ8"/>
<evidence type="ECO:0000313" key="1">
    <source>
        <dbReference type="EMBL" id="SDX33062.1"/>
    </source>
</evidence>
<organism evidence="1 2">
    <name type="scientific">Hydrobacter penzbergensis</name>
    <dbReference type="NCBI Taxonomy" id="1235997"/>
    <lineage>
        <taxon>Bacteria</taxon>
        <taxon>Pseudomonadati</taxon>
        <taxon>Bacteroidota</taxon>
        <taxon>Chitinophagia</taxon>
        <taxon>Chitinophagales</taxon>
        <taxon>Chitinophagaceae</taxon>
        <taxon>Hydrobacter</taxon>
    </lineage>
</organism>
<dbReference type="Proteomes" id="UP000198711">
    <property type="component" value="Unassembled WGS sequence"/>
</dbReference>
<evidence type="ECO:0000313" key="2">
    <source>
        <dbReference type="Proteomes" id="UP000198711"/>
    </source>
</evidence>
<keyword evidence="1" id="KW-0808">Transferase</keyword>
<dbReference type="SUPFAM" id="SSF53335">
    <property type="entry name" value="S-adenosyl-L-methionine-dependent methyltransferases"/>
    <property type="match status" value="1"/>
</dbReference>
<reference evidence="1 2" key="1">
    <citation type="submission" date="2016-10" db="EMBL/GenBank/DDBJ databases">
        <authorList>
            <person name="Varghese N."/>
            <person name="Submissions S."/>
        </authorList>
    </citation>
    <scope>NUCLEOTIDE SEQUENCE [LARGE SCALE GENOMIC DNA]</scope>
    <source>
        <strain evidence="1 2">DSM 25353</strain>
    </source>
</reference>
<dbReference type="InterPro" id="IPR029063">
    <property type="entry name" value="SAM-dependent_MTases_sf"/>
</dbReference>
<accession>A0A8X8IHQ8</accession>
<dbReference type="Pfam" id="PF13489">
    <property type="entry name" value="Methyltransf_23"/>
    <property type="match status" value="1"/>
</dbReference>
<protein>
    <submittedName>
        <fullName evidence="1">Methyltransferase domain-containing protein</fullName>
    </submittedName>
</protein>
<keyword evidence="2" id="KW-1185">Reference proteome</keyword>
<dbReference type="GO" id="GO:0032259">
    <property type="term" value="P:methylation"/>
    <property type="evidence" value="ECO:0007669"/>
    <property type="project" value="UniProtKB-KW"/>
</dbReference>
<dbReference type="Gene3D" id="3.40.50.150">
    <property type="entry name" value="Vaccinia Virus protein VP39"/>
    <property type="match status" value="1"/>
</dbReference>
<dbReference type="PANTHER" id="PTHR43861:SF6">
    <property type="entry name" value="METHYLTRANSFERASE TYPE 11"/>
    <property type="match status" value="1"/>
</dbReference>
<dbReference type="CDD" id="cd02440">
    <property type="entry name" value="AdoMet_MTases"/>
    <property type="match status" value="1"/>
</dbReference>
<name>A0A8X8IHQ8_9BACT</name>
<sequence>MIMSDKNFINHTLCPFCQSAAIQPVLGVKDHTVSKELFEIWHCDGCANRFTQLVPDAASIGLYYQSAAYISHSDTNKGLINRLYHLVRNYTLRSKRKLIQRVTGKEKGLLLDVGAGIGAFADAMREAGWEVTALEPDETARQRAKTKYGLELQAPETLYTLPDARYDAISLWHVLEHVHDLHGYLQTFARILKPGGKLVIAVPNYTSYDATVYQQYWAAYDVPRHLYHFSPAGMELLAQQKGFRLETTLPMWFDSLYVSMLSEQYKNGKSNLPGALRTGIWSNVKAFSNAKKCSSVIYVFSKTGSV</sequence>
<proteinExistence type="predicted"/>
<gene>
    <name evidence="1" type="ORF">SAMN05444410_11384</name>
</gene>
<comment type="caution">
    <text evidence="1">The sequence shown here is derived from an EMBL/GenBank/DDBJ whole genome shotgun (WGS) entry which is preliminary data.</text>
</comment>
<keyword evidence="1" id="KW-0489">Methyltransferase</keyword>
<dbReference type="PANTHER" id="PTHR43861">
    <property type="entry name" value="TRANS-ACONITATE 2-METHYLTRANSFERASE-RELATED"/>
    <property type="match status" value="1"/>
</dbReference>
<dbReference type="GO" id="GO:0008168">
    <property type="term" value="F:methyltransferase activity"/>
    <property type="evidence" value="ECO:0007669"/>
    <property type="project" value="UniProtKB-KW"/>
</dbReference>